<dbReference type="Gene3D" id="3.30.70.20">
    <property type="match status" value="1"/>
</dbReference>
<gene>
    <name evidence="5" type="ORF">QM524_18590</name>
</gene>
<organism evidence="5 6">
    <name type="scientific">Flectobacillus roseus</name>
    <dbReference type="NCBI Taxonomy" id="502259"/>
    <lineage>
        <taxon>Bacteria</taxon>
        <taxon>Pseudomonadati</taxon>
        <taxon>Bacteroidota</taxon>
        <taxon>Cytophagia</taxon>
        <taxon>Cytophagales</taxon>
        <taxon>Flectobacillaceae</taxon>
        <taxon>Flectobacillus</taxon>
    </lineage>
</organism>
<dbReference type="PRINTS" id="PR00368">
    <property type="entry name" value="FADPNR"/>
</dbReference>
<accession>A0ABT6YCA9</accession>
<dbReference type="Pfam" id="PF13738">
    <property type="entry name" value="Pyr_redox_3"/>
    <property type="match status" value="1"/>
</dbReference>
<dbReference type="InterPro" id="IPR050097">
    <property type="entry name" value="Ferredoxin-NADP_redctase_2"/>
</dbReference>
<sequence length="438" mass="47655">MEEIIVYGGVFAFCALIFGGYLWVQSRKGKKVQAKIEQAKIDGVHEPVSLYPFIDPNACIGSGACVTACPEKDILGIVNGRAQLVNASSCIGHGACFHACPVEAISLKIGTEKRGVELPHVSQSFETNVKGIFIAGELGGMGLIKNSVEQGKQATEFIAKSIQTNHGAEYDLIIIGAGPAGISASLQAKQMNLKALTLEQDSLGGTVFNFPRAKVVMTSAMDLPGHGKVKLSETSKSELLTLWHTVLEKNQVSIIENTKVEAIQKDGHNFRIVTNNGESYSTHRVLLAIGRRGSPRKLQVEGEGLEKVAYRLLEPELIQQKDILVVGGGDSAIESALLLAEQNRVILSYRSASFNRLKPKNLTNIQRAIERKILRVEFESVVKSIQNQEVILDKNGVEESIANDQVFIFAGGELPTQFLKNIGIEITKRFGHVMKSHT</sequence>
<keyword evidence="3" id="KW-0472">Membrane</keyword>
<dbReference type="PROSITE" id="PS51379">
    <property type="entry name" value="4FE4S_FER_2"/>
    <property type="match status" value="2"/>
</dbReference>
<dbReference type="InterPro" id="IPR036188">
    <property type="entry name" value="FAD/NAD-bd_sf"/>
</dbReference>
<reference evidence="5 6" key="1">
    <citation type="submission" date="2023-05" db="EMBL/GenBank/DDBJ databases">
        <title>Novel species of genus Flectobacillus isolated from stream in China.</title>
        <authorList>
            <person name="Lu H."/>
        </authorList>
    </citation>
    <scope>NUCLEOTIDE SEQUENCE [LARGE SCALE GENOMIC DNA]</scope>
    <source>
        <strain evidence="5 6">KCTC 42575</strain>
    </source>
</reference>
<dbReference type="PANTHER" id="PTHR48105">
    <property type="entry name" value="THIOREDOXIN REDUCTASE 1-RELATED-RELATED"/>
    <property type="match status" value="1"/>
</dbReference>
<feature type="transmembrane region" description="Helical" evidence="3">
    <location>
        <begin position="6"/>
        <end position="24"/>
    </location>
</feature>
<keyword evidence="6" id="KW-1185">Reference proteome</keyword>
<dbReference type="EMBL" id="JASHIF010000018">
    <property type="protein sequence ID" value="MDI9861233.1"/>
    <property type="molecule type" value="Genomic_DNA"/>
</dbReference>
<proteinExistence type="predicted"/>
<protein>
    <submittedName>
        <fullName evidence="5">NAD(P)-binding domain-containing protein</fullName>
    </submittedName>
</protein>
<keyword evidence="3" id="KW-1133">Transmembrane helix</keyword>
<evidence type="ECO:0000259" key="4">
    <source>
        <dbReference type="PROSITE" id="PS51379"/>
    </source>
</evidence>
<evidence type="ECO:0000256" key="3">
    <source>
        <dbReference type="SAM" id="Phobius"/>
    </source>
</evidence>
<dbReference type="SUPFAM" id="SSF54862">
    <property type="entry name" value="4Fe-4S ferredoxins"/>
    <property type="match status" value="1"/>
</dbReference>
<evidence type="ECO:0000256" key="2">
    <source>
        <dbReference type="ARBA" id="ARBA00023002"/>
    </source>
</evidence>
<dbReference type="Gene3D" id="3.50.50.60">
    <property type="entry name" value="FAD/NAD(P)-binding domain"/>
    <property type="match status" value="2"/>
</dbReference>
<dbReference type="Proteomes" id="UP001236507">
    <property type="component" value="Unassembled WGS sequence"/>
</dbReference>
<name>A0ABT6YCA9_9BACT</name>
<keyword evidence="1" id="KW-0285">Flavoprotein</keyword>
<keyword evidence="3" id="KW-0812">Transmembrane</keyword>
<feature type="domain" description="4Fe-4S ferredoxin-type" evidence="4">
    <location>
        <begin position="50"/>
        <end position="80"/>
    </location>
</feature>
<dbReference type="InterPro" id="IPR017896">
    <property type="entry name" value="4Fe4S_Fe-S-bd"/>
</dbReference>
<evidence type="ECO:0000313" key="6">
    <source>
        <dbReference type="Proteomes" id="UP001236507"/>
    </source>
</evidence>
<dbReference type="RefSeq" id="WP_283345722.1">
    <property type="nucleotide sequence ID" value="NZ_JASHIF010000018.1"/>
</dbReference>
<dbReference type="SUPFAM" id="SSF51905">
    <property type="entry name" value="FAD/NAD(P)-binding domain"/>
    <property type="match status" value="1"/>
</dbReference>
<comment type="caution">
    <text evidence="5">The sequence shown here is derived from an EMBL/GenBank/DDBJ whole genome shotgun (WGS) entry which is preliminary data.</text>
</comment>
<dbReference type="PRINTS" id="PR00469">
    <property type="entry name" value="PNDRDTASEII"/>
</dbReference>
<evidence type="ECO:0000313" key="5">
    <source>
        <dbReference type="EMBL" id="MDI9861233.1"/>
    </source>
</evidence>
<feature type="domain" description="4Fe-4S ferredoxin-type" evidence="4">
    <location>
        <begin position="81"/>
        <end position="110"/>
    </location>
</feature>
<evidence type="ECO:0000256" key="1">
    <source>
        <dbReference type="ARBA" id="ARBA00022630"/>
    </source>
</evidence>
<keyword evidence="2" id="KW-0560">Oxidoreductase</keyword>
<dbReference type="Pfam" id="PF13237">
    <property type="entry name" value="Fer4_10"/>
    <property type="match status" value="1"/>
</dbReference>